<reference evidence="1 2" key="1">
    <citation type="submission" date="2019-03" db="EMBL/GenBank/DDBJ databases">
        <authorList>
            <person name="Yang Y."/>
        </authorList>
    </citation>
    <scope>NUCLEOTIDE SEQUENCE [LARGE SCALE GENOMIC DNA]</scope>
    <source>
        <strain evidence="1 2">ASL-1</strain>
    </source>
</reference>
<organism evidence="1 2">
    <name type="scientific">Jeotgalibacillus salarius</name>
    <dbReference type="NCBI Taxonomy" id="546023"/>
    <lineage>
        <taxon>Bacteria</taxon>
        <taxon>Bacillati</taxon>
        <taxon>Bacillota</taxon>
        <taxon>Bacilli</taxon>
        <taxon>Bacillales</taxon>
        <taxon>Caryophanaceae</taxon>
        <taxon>Jeotgalibacillus</taxon>
    </lineage>
</organism>
<comment type="caution">
    <text evidence="1">The sequence shown here is derived from an EMBL/GenBank/DDBJ whole genome shotgun (WGS) entry which is preliminary data.</text>
</comment>
<dbReference type="Proteomes" id="UP000297776">
    <property type="component" value="Unassembled WGS sequence"/>
</dbReference>
<dbReference type="AlphaFoldDB" id="A0A4Y8LCV6"/>
<name>A0A4Y8LCV6_9BACL</name>
<accession>A0A4Y8LCV6</accession>
<dbReference type="EMBL" id="SORX01000007">
    <property type="protein sequence ID" value="TFE00258.1"/>
    <property type="molecule type" value="Genomic_DNA"/>
</dbReference>
<gene>
    <name evidence="1" type="ORF">E2626_12305</name>
</gene>
<dbReference type="OrthoDB" id="2988713at2"/>
<evidence type="ECO:0000313" key="1">
    <source>
        <dbReference type="EMBL" id="TFE00258.1"/>
    </source>
</evidence>
<evidence type="ECO:0000313" key="2">
    <source>
        <dbReference type="Proteomes" id="UP000297776"/>
    </source>
</evidence>
<protein>
    <submittedName>
        <fullName evidence="1">Uncharacterized protein</fullName>
    </submittedName>
</protein>
<keyword evidence="2" id="KW-1185">Reference proteome</keyword>
<proteinExistence type="predicted"/>
<sequence length="110" mass="12998">MKGSAYMDVNDIWKRFISLLSEEPGVIDVYWKKSAGIPFLYLHSIKADRHEIELTIKKCAVRSMRGKRLNAETVFVRSDNGKWVYRHRFYVPQQKMFCCGNLCSDCIRFR</sequence>